<feature type="compositionally biased region" description="Polar residues" evidence="7">
    <location>
        <begin position="887"/>
        <end position="907"/>
    </location>
</feature>
<dbReference type="GO" id="GO:0016874">
    <property type="term" value="F:ligase activity"/>
    <property type="evidence" value="ECO:0007669"/>
    <property type="project" value="UniProtKB-KW"/>
</dbReference>
<feature type="domain" description="Glutamate-ammonia ligase adenylyltransferase repeated" evidence="8">
    <location>
        <begin position="896"/>
        <end position="977"/>
    </location>
</feature>
<evidence type="ECO:0000256" key="5">
    <source>
        <dbReference type="ARBA" id="ARBA00022842"/>
    </source>
</evidence>
<feature type="domain" description="PII-uridylyltransferase/Glutamine-synthetase adenylyltransferase" evidence="9">
    <location>
        <begin position="1017"/>
        <end position="1143"/>
    </location>
</feature>
<dbReference type="GO" id="GO:0005829">
    <property type="term" value="C:cytosol"/>
    <property type="evidence" value="ECO:0007669"/>
    <property type="project" value="TreeGrafter"/>
</dbReference>
<evidence type="ECO:0000313" key="10">
    <source>
        <dbReference type="EMBL" id="VDG76665.1"/>
    </source>
</evidence>
<dbReference type="PANTHER" id="PTHR30621">
    <property type="entry name" value="GLUTAMINE SYNTHETASE ADENYLYLTRANSFERASE"/>
    <property type="match status" value="1"/>
</dbReference>
<dbReference type="InterPro" id="IPR043519">
    <property type="entry name" value="NT_sf"/>
</dbReference>
<protein>
    <submittedName>
        <fullName evidence="10">Glutamate-ammonia-ligase adenylyltransferase</fullName>
        <ecNumber evidence="10">2.7.7.42</ecNumber>
    </submittedName>
</protein>
<feature type="region of interest" description="Disordered" evidence="7">
    <location>
        <begin position="794"/>
        <end position="826"/>
    </location>
</feature>
<sequence length="1155" mass="123325">MNRNSISSRLRAAGFTDPQRAARICASLDLEALRLSPEDFAICADPDRALLALARLEKTLPAAVPQMFAPAGGTSDVSGDTGVGGGAAGAGGNDGNGRGGGGGTGGEVGGTSGGAGAAGAAGAGGGAEGGGAGDVDGAGIASEAGGQAARQRLLAVLGLSTALADHLARHPEAAQVLLAAPRWETSGQAGTAWEVERLAENLGLPETSGPAAGGAQFSANLARSSGAAIASLRARYCSEILAIAGADLTAPAAVEVMPQVAGQISDVVTRTLEAGLQLAQAETPGAEKTRLAVIAMGKTGGRELNYASDVDVIYVAEPRGQVSEAEALHIAEKIVVRLAQIVSQAGAEPALWALDTNLRPEGGRGPLVRTLASHLDYYRTWGQSWEFQALLKAWFAAGDRELGAAYVEETRPLVWQASQRPDFVEDARAMRQRVEETIASQDQELHVKLGRGGLRDVEFTVQLLQLVHGRADPNIRQSNTLAALQALAEGTYISRQDAASLDRLYRWERCLEHRLQLQRLRRAPLFPTQEGELRRIARAMGEMSGPALAEKFRTVRRQVRGLHENIFYRPLLPAAAQLSESDISLERGAAFDRLSALGYRDPRGALGHIAALTRGYSRTARIARQLLPVMLGWFASGPDPDAGLRAFRILSEKMGSTSWYMRELRDGGPVAQRLCTVLARSEFLAREIPELPESVAWLARDEHLQPRTFSQLTAELEAMGERRETSLEIALAGRFLRRRERLRIGLATALGVIDTETARRALSQATHIAIQAALQAALREAGASPAQARAGYIRTRRKDNAPRGEDTGMNTGPRGENTDIGCQERGNPRGETLEICVIAMGSLGGEESGFASDADALFVYRYGPEKRAAGPEESAFCTEESAAGPEESTSSMETPVENSVDPQQLASRTLHFLREGSAEPPVEIDTDLRPEGKQGPLARSLASSASYYQEWAQTWEKQALLRARPIAGSQTLGLAFREVIDPHRYPAAPGFSAREVTEVRRMKLRIEKERIPGGGRATHHVKLGPGGLADIEWTAQLLQLQYAGQVPGLRTTSTVEALRAAAQAGILRAPDASELIEAWQRAGAVRDARFLARGTGGPKADYLATDPAELARVGAILGEPGREVNEHYLKAARRARQVVERVFYGQEPHSPTALA</sequence>
<dbReference type="InterPro" id="IPR013546">
    <property type="entry name" value="PII_UdlTrfase/GS_AdlTrfase"/>
</dbReference>
<dbReference type="InterPro" id="IPR005190">
    <property type="entry name" value="GlnE_rpt_dom"/>
</dbReference>
<dbReference type="Proteomes" id="UP000269974">
    <property type="component" value="Unassembled WGS sequence"/>
</dbReference>
<keyword evidence="5" id="KW-0460">Magnesium</keyword>
<dbReference type="GO" id="GO:0008882">
    <property type="term" value="F:[glutamate-ammonia-ligase] adenylyltransferase activity"/>
    <property type="evidence" value="ECO:0007669"/>
    <property type="project" value="UniProtKB-EC"/>
</dbReference>
<evidence type="ECO:0000259" key="8">
    <source>
        <dbReference type="Pfam" id="PF03710"/>
    </source>
</evidence>
<keyword evidence="3" id="KW-0547">Nucleotide-binding</keyword>
<keyword evidence="2 10" id="KW-0548">Nucleotidyltransferase</keyword>
<dbReference type="SUPFAM" id="SSF81301">
    <property type="entry name" value="Nucleotidyltransferase"/>
    <property type="match status" value="3"/>
</dbReference>
<evidence type="ECO:0000259" key="9">
    <source>
        <dbReference type="Pfam" id="PF08335"/>
    </source>
</evidence>
<evidence type="ECO:0000256" key="3">
    <source>
        <dbReference type="ARBA" id="ARBA00022741"/>
    </source>
</evidence>
<feature type="region of interest" description="Disordered" evidence="7">
    <location>
        <begin position="75"/>
        <end position="108"/>
    </location>
</feature>
<keyword evidence="4" id="KW-0067">ATP-binding</keyword>
<feature type="compositionally biased region" description="Gly residues" evidence="7">
    <location>
        <begin position="81"/>
        <end position="108"/>
    </location>
</feature>
<dbReference type="AlphaFoldDB" id="A0A7Z9C9X4"/>
<dbReference type="Pfam" id="PF03710">
    <property type="entry name" value="GlnE"/>
    <property type="match status" value="4"/>
</dbReference>
<proteinExistence type="predicted"/>
<reference evidence="10 11" key="1">
    <citation type="submission" date="2018-11" db="EMBL/GenBank/DDBJ databases">
        <authorList>
            <consortium name="Pathogen Informatics"/>
        </authorList>
    </citation>
    <scope>NUCLEOTIDE SEQUENCE [LARGE SCALE GENOMIC DNA]</scope>
    <source>
        <strain evidence="10 11">NCTC10327</strain>
    </source>
</reference>
<evidence type="ECO:0000256" key="2">
    <source>
        <dbReference type="ARBA" id="ARBA00022695"/>
    </source>
</evidence>
<feature type="domain" description="PII-uridylyltransferase/Glutamine-synthetase adenylyltransferase" evidence="9">
    <location>
        <begin position="428"/>
        <end position="567"/>
    </location>
</feature>
<dbReference type="InterPro" id="IPR023057">
    <property type="entry name" value="GlnE"/>
</dbReference>
<evidence type="ECO:0000256" key="6">
    <source>
        <dbReference type="ARBA" id="ARBA00023268"/>
    </source>
</evidence>
<keyword evidence="10" id="KW-0436">Ligase</keyword>
<feature type="domain" description="Glutamate-ammonia ligase adenylyltransferase repeated" evidence="8">
    <location>
        <begin position="672"/>
        <end position="783"/>
    </location>
</feature>
<dbReference type="CDD" id="cd05401">
    <property type="entry name" value="NT_GlnE_GlnD_like"/>
    <property type="match status" value="2"/>
</dbReference>
<dbReference type="PANTHER" id="PTHR30621:SF0">
    <property type="entry name" value="BIFUNCTIONAL GLUTAMINE SYNTHETASE ADENYLYLTRANSFERASE_ADENYLYL-REMOVING ENZYME"/>
    <property type="match status" value="1"/>
</dbReference>
<dbReference type="SUPFAM" id="SSF81593">
    <property type="entry name" value="Nucleotidyltransferase substrate binding subunit/domain"/>
    <property type="match status" value="2"/>
</dbReference>
<dbReference type="EMBL" id="UYIO01000001">
    <property type="protein sequence ID" value="VDG76665.1"/>
    <property type="molecule type" value="Genomic_DNA"/>
</dbReference>
<dbReference type="GO" id="GO:0005524">
    <property type="term" value="F:ATP binding"/>
    <property type="evidence" value="ECO:0007669"/>
    <property type="project" value="UniProtKB-KW"/>
</dbReference>
<name>A0A7Z9C9X4_9ACTO</name>
<gene>
    <name evidence="10" type="primary">glnE</name>
    <name evidence="10" type="ORF">NCTC10327_01302</name>
</gene>
<dbReference type="GO" id="GO:0000820">
    <property type="term" value="P:regulation of glutamine family amino acid metabolic process"/>
    <property type="evidence" value="ECO:0007669"/>
    <property type="project" value="TreeGrafter"/>
</dbReference>
<dbReference type="RefSeq" id="WP_185934110.1">
    <property type="nucleotide sequence ID" value="NZ_UYIO01000001.1"/>
</dbReference>
<feature type="domain" description="Glutamate-ammonia ligase adenylyltransferase repeated" evidence="8">
    <location>
        <begin position="151"/>
        <end position="405"/>
    </location>
</feature>
<evidence type="ECO:0000256" key="7">
    <source>
        <dbReference type="SAM" id="MobiDB-lite"/>
    </source>
</evidence>
<organism evidence="10 11">
    <name type="scientific">Actinobaculum suis</name>
    <dbReference type="NCBI Taxonomy" id="1657"/>
    <lineage>
        <taxon>Bacteria</taxon>
        <taxon>Bacillati</taxon>
        <taxon>Actinomycetota</taxon>
        <taxon>Actinomycetes</taxon>
        <taxon>Actinomycetales</taxon>
        <taxon>Actinomycetaceae</taxon>
        <taxon>Actinobaculum</taxon>
    </lineage>
</organism>
<dbReference type="Gene3D" id="1.20.120.330">
    <property type="entry name" value="Nucleotidyltransferases domain 2"/>
    <property type="match status" value="2"/>
</dbReference>
<accession>A0A7Z9C9X4</accession>
<dbReference type="EC" id="2.7.7.42" evidence="10"/>
<evidence type="ECO:0000256" key="4">
    <source>
        <dbReference type="ARBA" id="ARBA00022840"/>
    </source>
</evidence>
<dbReference type="Gene3D" id="3.30.460.10">
    <property type="entry name" value="Beta Polymerase, domain 2"/>
    <property type="match status" value="2"/>
</dbReference>
<feature type="domain" description="Glutamate-ammonia ligase adenylyltransferase repeated" evidence="8">
    <location>
        <begin position="828"/>
        <end position="867"/>
    </location>
</feature>
<dbReference type="Pfam" id="PF08335">
    <property type="entry name" value="GlnD_UR_UTase"/>
    <property type="match status" value="2"/>
</dbReference>
<feature type="region of interest" description="Disordered" evidence="7">
    <location>
        <begin position="869"/>
        <end position="936"/>
    </location>
</feature>
<dbReference type="NCBIfam" id="NF010707">
    <property type="entry name" value="PRK14109.1"/>
    <property type="match status" value="1"/>
</dbReference>
<comment type="caution">
    <text evidence="10">The sequence shown here is derived from an EMBL/GenBank/DDBJ whole genome shotgun (WGS) entry which is preliminary data.</text>
</comment>
<evidence type="ECO:0000313" key="11">
    <source>
        <dbReference type="Proteomes" id="UP000269974"/>
    </source>
</evidence>
<keyword evidence="1 10" id="KW-0808">Transferase</keyword>
<keyword evidence="6" id="KW-0511">Multifunctional enzyme</keyword>
<evidence type="ECO:0000256" key="1">
    <source>
        <dbReference type="ARBA" id="ARBA00022679"/>
    </source>
</evidence>